<dbReference type="GO" id="GO:0046872">
    <property type="term" value="F:metal ion binding"/>
    <property type="evidence" value="ECO:0007669"/>
    <property type="project" value="UniProtKB-KW"/>
</dbReference>
<evidence type="ECO:0000256" key="1">
    <source>
        <dbReference type="ARBA" id="ARBA00022723"/>
    </source>
</evidence>
<reference evidence="5 6" key="1">
    <citation type="submission" date="2019-12" db="EMBL/GenBank/DDBJ databases">
        <title>complete genome sequences of Pseudomonas otitidis str. WP8-S17-CRE-03 isolated from wastewater treatment plant effluent.</title>
        <authorList>
            <person name="Sekizuka T."/>
            <person name="Itokawa K."/>
            <person name="Yatsu K."/>
            <person name="Inamine Y."/>
            <person name="Kuroda M."/>
        </authorList>
    </citation>
    <scope>NUCLEOTIDE SEQUENCE [LARGE SCALE GENOMIC DNA]</scope>
    <source>
        <strain evidence="5 6">WP8-S17-CRE-03</strain>
    </source>
</reference>
<dbReference type="SUPFAM" id="SSF53300">
    <property type="entry name" value="vWA-like"/>
    <property type="match status" value="1"/>
</dbReference>
<dbReference type="Proteomes" id="UP000515591">
    <property type="component" value="Chromosome"/>
</dbReference>
<feature type="signal peptide" evidence="3">
    <location>
        <begin position="1"/>
        <end position="23"/>
    </location>
</feature>
<keyword evidence="1" id="KW-0479">Metal-binding</keyword>
<evidence type="ECO:0000259" key="4">
    <source>
        <dbReference type="Pfam" id="PF05567"/>
    </source>
</evidence>
<sequence length="1029" mass="110415">MKKLLSFLSGFVLMAYVSSPTYAFTPLQGPILSAAAVTPNVMVMIDNSGSMDSIIWHSGYDDSVTYSTAYYCRAYGWRGCTDWREIDAGASFRPNSVVQGNCPNGQRLFNRNGDRCILMPDPVGGNSTRFDGNYLRYLIEKNIPNSSIPTDYRMNVAREVTKSIVTNNRGLRYGLFSFNVNSNQAGGSLLRDVSNLDKADGVSAAQAQANYNAFITAVDGLSSKTWTPLAEAYYEITRYFRGMTRYQGSGTGNYTSPIQYRCQRNFGIVVTDGLPTYDRTFPTNDPLRDNPKVAGGNNLPNWDGVNNDGNNLNGDNEGDTLYLDDIAQFAYEVDLLDGSTTDKAGKSFNDSSFPRQNLTTYTVGFATNNDMLRDAAAHAGGTYYTANNADQLNASLSSAINEISAKAGSGGAGASSSATLTTETYYYKTLYDPKDWRGTIEAYKLDPSTGRAGKVPNWTTDTTLVAATNTALYETFSNGKAVGLSYSNLTAAQKAALDGSVTSPLNGSSLIEWSKGVSVSGLRARSVLLGDIINSSLERLSPADKLASSVVGSTSYDAYLATKAKSMTSSLLVNSNDGFFHVLNATTGLHRYAYMPTPVFPSLKIIAATDYATSGSHRFMVDGQISVADVELNNSWATLAVAGMGAGGKGMFAVKLFGADGSNTPGALWEISAPAVSDKSNQWNDLGLTYSKPVVARMSDNKWVAIFGNGYGSFDGKAALFVVDVSDGSLIKKIVVDENKVGDAGYSASGNGLSSPQVVLNAQNQIQAVYAGDLRGNLWKVDIDTSSSRKLFSAGEGHPFTAAPLVVEKPVEKGSTNEGYLVLVGTGKLSEAADKTDKTRQAFYAIWDKPSSTATVTVSELLPQSIVGETKINDETYFTTSKSTIDWAKYKGWYLPLVYNNGDQGERVIYPAQTTLGRVVFVTAKVEANDPCESSGSGRLVELDLLSGAMLTYPVLDTNGDGRVNDDDAFAGGVNISGGLPGLPVIVDRGEKKPTQTKIILLSNGTAKFIDEKAKATGISRRIMWRQLQ</sequence>
<dbReference type="AlphaFoldDB" id="A0A6S5RJ06"/>
<evidence type="ECO:0000256" key="2">
    <source>
        <dbReference type="ARBA" id="ARBA00022837"/>
    </source>
</evidence>
<organism evidence="5 6">
    <name type="scientific">Metapseudomonas otitidis</name>
    <dbReference type="NCBI Taxonomy" id="319939"/>
    <lineage>
        <taxon>Bacteria</taxon>
        <taxon>Pseudomonadati</taxon>
        <taxon>Pseudomonadota</taxon>
        <taxon>Gammaproteobacteria</taxon>
        <taxon>Pseudomonadales</taxon>
        <taxon>Pseudomonadaceae</taxon>
        <taxon>Metapseudomonas</taxon>
    </lineage>
</organism>
<evidence type="ECO:0000313" key="6">
    <source>
        <dbReference type="Proteomes" id="UP000515591"/>
    </source>
</evidence>
<proteinExistence type="predicted"/>
<evidence type="ECO:0000256" key="3">
    <source>
        <dbReference type="SAM" id="SignalP"/>
    </source>
</evidence>
<dbReference type="InterPro" id="IPR036465">
    <property type="entry name" value="vWFA_dom_sf"/>
</dbReference>
<feature type="chain" id="PRO_5028410083" evidence="3">
    <location>
        <begin position="24"/>
        <end position="1029"/>
    </location>
</feature>
<dbReference type="EMBL" id="AP022213">
    <property type="protein sequence ID" value="BBT14988.1"/>
    <property type="molecule type" value="Genomic_DNA"/>
</dbReference>
<evidence type="ECO:0000313" key="5">
    <source>
        <dbReference type="EMBL" id="BBT14988.1"/>
    </source>
</evidence>
<protein>
    <submittedName>
        <fullName evidence="5">Type IV pilus-associated protein</fullName>
    </submittedName>
</protein>
<dbReference type="InterPro" id="IPR008707">
    <property type="entry name" value="B-propeller_PilY1"/>
</dbReference>
<feature type="domain" description="PilY1 beta-propeller" evidence="4">
    <location>
        <begin position="529"/>
        <end position="783"/>
    </location>
</feature>
<name>A0A6S5RJ06_9GAMM</name>
<dbReference type="Pfam" id="PF05567">
    <property type="entry name" value="T4P_PilY1"/>
    <property type="match status" value="1"/>
</dbReference>
<dbReference type="RefSeq" id="WP_232104253.1">
    <property type="nucleotide sequence ID" value="NZ_AP022213.1"/>
</dbReference>
<accession>A0A6S5RJ06</accession>
<keyword evidence="3" id="KW-0732">Signal</keyword>
<gene>
    <name evidence="5" type="ORF">WP8S17C03_10370</name>
</gene>
<keyword evidence="2" id="KW-0106">Calcium</keyword>
<dbReference type="Gene3D" id="3.40.50.410">
    <property type="entry name" value="von Willebrand factor, type A domain"/>
    <property type="match status" value="1"/>
</dbReference>